<sequence length="43" mass="4489">MPMSGTGGASGQEEQDHESGTWLHEDDDVWSGDVGGVVDSRIG</sequence>
<feature type="region of interest" description="Disordered" evidence="1">
    <location>
        <begin position="1"/>
        <end position="43"/>
    </location>
</feature>
<keyword evidence="3" id="KW-1185">Reference proteome</keyword>
<accession>A0ABV5PPM1</accession>
<feature type="compositionally biased region" description="Gly residues" evidence="1">
    <location>
        <begin position="1"/>
        <end position="10"/>
    </location>
</feature>
<dbReference type="EMBL" id="JBHMCE010000001">
    <property type="protein sequence ID" value="MFB9525147.1"/>
    <property type="molecule type" value="Genomic_DNA"/>
</dbReference>
<comment type="caution">
    <text evidence="2">The sequence shown here is derived from an EMBL/GenBank/DDBJ whole genome shotgun (WGS) entry which is preliminary data.</text>
</comment>
<dbReference type="RefSeq" id="WP_346126385.1">
    <property type="nucleotide sequence ID" value="NZ_BAAAXC010000015.1"/>
</dbReference>
<organism evidence="2 3">
    <name type="scientific">Nonomuraea roseola</name>
    <dbReference type="NCBI Taxonomy" id="46179"/>
    <lineage>
        <taxon>Bacteria</taxon>
        <taxon>Bacillati</taxon>
        <taxon>Actinomycetota</taxon>
        <taxon>Actinomycetes</taxon>
        <taxon>Streptosporangiales</taxon>
        <taxon>Streptosporangiaceae</taxon>
        <taxon>Nonomuraea</taxon>
    </lineage>
</organism>
<gene>
    <name evidence="2" type="ORF">ACFFRN_00815</name>
</gene>
<evidence type="ECO:0000313" key="2">
    <source>
        <dbReference type="EMBL" id="MFB9525147.1"/>
    </source>
</evidence>
<protein>
    <submittedName>
        <fullName evidence="2">Uncharacterized protein</fullName>
    </submittedName>
</protein>
<dbReference type="Proteomes" id="UP001589646">
    <property type="component" value="Unassembled WGS sequence"/>
</dbReference>
<reference evidence="2 3" key="1">
    <citation type="submission" date="2024-09" db="EMBL/GenBank/DDBJ databases">
        <authorList>
            <person name="Sun Q."/>
            <person name="Mori K."/>
        </authorList>
    </citation>
    <scope>NUCLEOTIDE SEQUENCE [LARGE SCALE GENOMIC DNA]</scope>
    <source>
        <strain evidence="2 3">JCM 3323</strain>
    </source>
</reference>
<name>A0ABV5PPM1_9ACTN</name>
<evidence type="ECO:0000256" key="1">
    <source>
        <dbReference type="SAM" id="MobiDB-lite"/>
    </source>
</evidence>
<evidence type="ECO:0000313" key="3">
    <source>
        <dbReference type="Proteomes" id="UP001589646"/>
    </source>
</evidence>
<proteinExistence type="predicted"/>